<dbReference type="InterPro" id="IPR001611">
    <property type="entry name" value="Leu-rich_rpt"/>
</dbReference>
<evidence type="ECO:0000256" key="3">
    <source>
        <dbReference type="ARBA" id="ARBA00022614"/>
    </source>
</evidence>
<dbReference type="PROSITE" id="PS51424">
    <property type="entry name" value="ROC"/>
    <property type="match status" value="1"/>
</dbReference>
<dbReference type="GO" id="GO:0004674">
    <property type="term" value="F:protein serine/threonine kinase activity"/>
    <property type="evidence" value="ECO:0007669"/>
    <property type="project" value="UniProtKB-KW"/>
</dbReference>
<dbReference type="Gene3D" id="3.30.310.200">
    <property type="match status" value="1"/>
</dbReference>
<keyword evidence="4" id="KW-0808">Transferase</keyword>
<dbReference type="InterPro" id="IPR025875">
    <property type="entry name" value="Leu-rich_rpt_4"/>
</dbReference>
<dbReference type="InterPro" id="IPR003591">
    <property type="entry name" value="Leu-rich_rpt_typical-subtyp"/>
</dbReference>
<evidence type="ECO:0000256" key="9">
    <source>
        <dbReference type="ARBA" id="ARBA00023134"/>
    </source>
</evidence>
<dbReference type="InterPro" id="IPR032675">
    <property type="entry name" value="LRR_dom_sf"/>
</dbReference>
<evidence type="ECO:0000256" key="7">
    <source>
        <dbReference type="ARBA" id="ARBA00022777"/>
    </source>
</evidence>
<gene>
    <name evidence="13" type="ordered locus">Halhy_6666</name>
</gene>
<comment type="catalytic activity">
    <reaction evidence="11">
        <text>L-seryl-[protein] + ATP = O-phospho-L-seryl-[protein] + ADP + H(+)</text>
        <dbReference type="Rhea" id="RHEA:17989"/>
        <dbReference type="Rhea" id="RHEA-COMP:9863"/>
        <dbReference type="Rhea" id="RHEA-COMP:11604"/>
        <dbReference type="ChEBI" id="CHEBI:15378"/>
        <dbReference type="ChEBI" id="CHEBI:29999"/>
        <dbReference type="ChEBI" id="CHEBI:30616"/>
        <dbReference type="ChEBI" id="CHEBI:83421"/>
        <dbReference type="ChEBI" id="CHEBI:456216"/>
        <dbReference type="EC" id="2.7.11.1"/>
    </reaction>
</comment>
<name>F4L7X4_HALH1</name>
<dbReference type="InterPro" id="IPR050836">
    <property type="entry name" value="SDS22/Internalin_LRR"/>
</dbReference>
<protein>
    <recommendedName>
        <fullName evidence="1">non-specific serine/threonine protein kinase</fullName>
        <ecNumber evidence="1">2.7.11.1</ecNumber>
    </recommendedName>
</protein>
<dbReference type="Gene3D" id="1.10.10.10">
    <property type="entry name" value="Winged helix-like DNA-binding domain superfamily/Winged helix DNA-binding domain"/>
    <property type="match status" value="1"/>
</dbReference>
<dbReference type="PRINTS" id="PR00449">
    <property type="entry name" value="RASTRNSFRMNG"/>
</dbReference>
<sequence>MTLPPHFPIFGKTQIYRPLRHPKHNPTPMAGNTAEALRRIHENKLTQSKILDLSGLGLTELPDELWDCVWVQELSLGHAYYWNDEEQVWKWVYGRTGIIANDLSSFPPAVSNLRHLTHLFLDGTRLGDLYPLSNLIYLKHINLSRTRLPNLVTLGHLSNLSFLDLSYTQVTDLSDLSTLSNLNSLNLSDTQVSDLDALSALSNLSFLDLSFTQVSDLSGLSTLSNLSSLNLRDTYSSDLRSLRPLINLSDLKLSSTEVSDLSVLAHLHNLSSLHLSYTQVSDLSALSALSNLSFLDLSDTQVSDLSALSALYNLSFLNLSNTQISDLSALRHLLNLSIIDLSSTELTDLTTLRHLQNLNSINLNKTHASDLSALSNLSNLSELYLSDTQASDLSALSALFNLNSLNLSYTQVSGLSALANLQNLSSLDLGDTEVFDLSPLANLQNLSSLDLSDTEVVDLSPMINLSKLKYLNLSSTPILHLPFELLFLPKLTKLDLRDTHCLNIPPELTHERNALPALRNYHTELQKDSYTSYDAKQILIGNGRVGKTSLLKTLYNLGDFDQNEDSTHGIQLFDSTLPLPEKQATAHLSLWDFGGQELYHATHRIFMKTRALYLVVWDPETEAKPGEETIQLHGQDYTFRNYPLSYWLGNVRALSKDAKIILICNKCDDGKERFLPNLQELQAEYNIDSFISISAKTGYGISTLRQRIQYLLNQMPEMGLQMPVSWRSVKEKLTTIRTQKPYIHIDEYHTVAATEDLSPGSMDTLLNFLHHSGFLFWNVHHIKDHPILDQKWALEAIYQLLDRNGWYPLLKGNALRRREELAKCWKAYSKEQIDLFLHMMSSCEIALELEDQEEENLTYLIPELLPDTPAPAVKDIWEAATGPTYHLRFQHPFFHAALIQRFIVRTAKLAERYDLLWRTGLLFKVDATMALVQVFPAQSRIEIQIRGKNPSDLVQRIKKEITSIQNVQSEALFHVSLSGLDNEWVSLDQLALQTEKGKHHIASTTGEILELAPFHPLLSSKHPDQDEGQEAPGLKELSDRESGLQLLIPTAPPNPLEGLKLLVKKELINEGIGAAITCLETHLHTNSTPATDLIVISSQFQAFNRNVAKGLHSVDEQYLLSNRISNQVVALLATIQERDLK</sequence>
<dbReference type="EC" id="2.7.11.1" evidence="1"/>
<keyword evidence="2" id="KW-0723">Serine/threonine-protein kinase</keyword>
<dbReference type="EMBL" id="CP002692">
    <property type="protein sequence ID" value="AEE54482.1"/>
    <property type="molecule type" value="Genomic_DNA"/>
</dbReference>
<proteinExistence type="predicted"/>
<reference evidence="13 14" key="1">
    <citation type="journal article" date="2011" name="Stand. Genomic Sci.">
        <title>Complete genome sequence of Haliscomenobacter hydrossis type strain (O).</title>
        <authorList>
            <consortium name="US DOE Joint Genome Institute (JGI-PGF)"/>
            <person name="Daligault H."/>
            <person name="Lapidus A."/>
            <person name="Zeytun A."/>
            <person name="Nolan M."/>
            <person name="Lucas S."/>
            <person name="Del Rio T.G."/>
            <person name="Tice H."/>
            <person name="Cheng J.F."/>
            <person name="Tapia R."/>
            <person name="Han C."/>
            <person name="Goodwin L."/>
            <person name="Pitluck S."/>
            <person name="Liolios K."/>
            <person name="Pagani I."/>
            <person name="Ivanova N."/>
            <person name="Huntemann M."/>
            <person name="Mavromatis K."/>
            <person name="Mikhailova N."/>
            <person name="Pati A."/>
            <person name="Chen A."/>
            <person name="Palaniappan K."/>
            <person name="Land M."/>
            <person name="Hauser L."/>
            <person name="Brambilla E.M."/>
            <person name="Rohde M."/>
            <person name="Verbarg S."/>
            <person name="Goker M."/>
            <person name="Bristow J."/>
            <person name="Eisen J.A."/>
            <person name="Markowitz V."/>
            <person name="Hugenholtz P."/>
            <person name="Kyrpides N.C."/>
            <person name="Klenk H.P."/>
            <person name="Woyke T."/>
        </authorList>
    </citation>
    <scope>NUCLEOTIDE SEQUENCE [LARGE SCALE GENOMIC DNA]</scope>
    <source>
        <strain evidence="14">ATCC 27775 / DSM 1100 / LMG 10767 / O</strain>
        <plasmid evidence="14">Plasmid pHALHY01</plasmid>
    </source>
</reference>
<keyword evidence="7" id="KW-0418">Kinase</keyword>
<dbReference type="Gene3D" id="3.40.50.300">
    <property type="entry name" value="P-loop containing nucleotide triphosphate hydrolases"/>
    <property type="match status" value="1"/>
</dbReference>
<dbReference type="Pfam" id="PF16095">
    <property type="entry name" value="COR-A"/>
    <property type="match status" value="1"/>
</dbReference>
<evidence type="ECO:0000256" key="1">
    <source>
        <dbReference type="ARBA" id="ARBA00012513"/>
    </source>
</evidence>
<dbReference type="InterPro" id="IPR020859">
    <property type="entry name" value="ROC"/>
</dbReference>
<dbReference type="SMART" id="SM00369">
    <property type="entry name" value="LRR_TYP"/>
    <property type="match status" value="8"/>
</dbReference>
<dbReference type="Gene3D" id="3.80.10.10">
    <property type="entry name" value="Ribonuclease Inhibitor"/>
    <property type="match status" value="2"/>
</dbReference>
<dbReference type="InterPro" id="IPR036388">
    <property type="entry name" value="WH-like_DNA-bd_sf"/>
</dbReference>
<keyword evidence="6" id="KW-0547">Nucleotide-binding</keyword>
<evidence type="ECO:0000256" key="5">
    <source>
        <dbReference type="ARBA" id="ARBA00022737"/>
    </source>
</evidence>
<feature type="domain" description="Roc" evidence="12">
    <location>
        <begin position="528"/>
        <end position="715"/>
    </location>
</feature>
<dbReference type="Proteomes" id="UP000008461">
    <property type="component" value="Plasmid pHALHY01"/>
</dbReference>
<accession>F4L7X4</accession>
<dbReference type="AlphaFoldDB" id="F4L7X4"/>
<dbReference type="GO" id="GO:0005524">
    <property type="term" value="F:ATP binding"/>
    <property type="evidence" value="ECO:0007669"/>
    <property type="project" value="UniProtKB-KW"/>
</dbReference>
<dbReference type="PANTHER" id="PTHR46652:SF3">
    <property type="entry name" value="LEUCINE-RICH REPEAT-CONTAINING PROTEIN 9"/>
    <property type="match status" value="1"/>
</dbReference>
<evidence type="ECO:0000256" key="2">
    <source>
        <dbReference type="ARBA" id="ARBA00022527"/>
    </source>
</evidence>
<dbReference type="HOGENOM" id="CLU_295564_0_0_10"/>
<dbReference type="Pfam" id="PF08477">
    <property type="entry name" value="Roc"/>
    <property type="match status" value="1"/>
</dbReference>
<comment type="catalytic activity">
    <reaction evidence="10">
        <text>L-threonyl-[protein] + ATP = O-phospho-L-threonyl-[protein] + ADP + H(+)</text>
        <dbReference type="Rhea" id="RHEA:46608"/>
        <dbReference type="Rhea" id="RHEA-COMP:11060"/>
        <dbReference type="Rhea" id="RHEA-COMP:11605"/>
        <dbReference type="ChEBI" id="CHEBI:15378"/>
        <dbReference type="ChEBI" id="CHEBI:30013"/>
        <dbReference type="ChEBI" id="CHEBI:30616"/>
        <dbReference type="ChEBI" id="CHEBI:61977"/>
        <dbReference type="ChEBI" id="CHEBI:456216"/>
        <dbReference type="EC" id="2.7.11.1"/>
    </reaction>
</comment>
<dbReference type="SUPFAM" id="SSF52540">
    <property type="entry name" value="P-loop containing nucleoside triphosphate hydrolases"/>
    <property type="match status" value="1"/>
</dbReference>
<organism evidence="13 14">
    <name type="scientific">Haliscomenobacter hydrossis (strain ATCC 27775 / DSM 1100 / LMG 10767 / O)</name>
    <dbReference type="NCBI Taxonomy" id="760192"/>
    <lineage>
        <taxon>Bacteria</taxon>
        <taxon>Pseudomonadati</taxon>
        <taxon>Bacteroidota</taxon>
        <taxon>Saprospiria</taxon>
        <taxon>Saprospirales</taxon>
        <taxon>Haliscomenobacteraceae</taxon>
        <taxon>Haliscomenobacter</taxon>
    </lineage>
</organism>
<evidence type="ECO:0000256" key="11">
    <source>
        <dbReference type="ARBA" id="ARBA00048679"/>
    </source>
</evidence>
<dbReference type="InterPro" id="IPR027417">
    <property type="entry name" value="P-loop_NTPase"/>
</dbReference>
<evidence type="ECO:0000256" key="8">
    <source>
        <dbReference type="ARBA" id="ARBA00022840"/>
    </source>
</evidence>
<dbReference type="Pfam" id="PF25497">
    <property type="entry name" value="COR-B"/>
    <property type="match status" value="1"/>
</dbReference>
<dbReference type="InterPro" id="IPR032171">
    <property type="entry name" value="COR-A"/>
</dbReference>
<evidence type="ECO:0000256" key="10">
    <source>
        <dbReference type="ARBA" id="ARBA00047899"/>
    </source>
</evidence>
<keyword evidence="8" id="KW-0067">ATP-binding</keyword>
<evidence type="ECO:0000313" key="14">
    <source>
        <dbReference type="Proteomes" id="UP000008461"/>
    </source>
</evidence>
<dbReference type="PROSITE" id="PS51450">
    <property type="entry name" value="LRR"/>
    <property type="match status" value="5"/>
</dbReference>
<geneLocation type="plasmid" evidence="13 14">
    <name>pHALHY01</name>
</geneLocation>
<keyword evidence="5" id="KW-0677">Repeat</keyword>
<evidence type="ECO:0000256" key="6">
    <source>
        <dbReference type="ARBA" id="ARBA00022741"/>
    </source>
</evidence>
<dbReference type="KEGG" id="hhy:Halhy_6666"/>
<reference key="2">
    <citation type="submission" date="2011-04" db="EMBL/GenBank/DDBJ databases">
        <title>Complete sequence of plasmid 1 of Haliscomenobacter hydrossis DSM 1100.</title>
        <authorList>
            <consortium name="US DOE Joint Genome Institute (JGI-PGF)"/>
            <person name="Lucas S."/>
            <person name="Han J."/>
            <person name="Lapidus A."/>
            <person name="Bruce D."/>
            <person name="Goodwin L."/>
            <person name="Pitluck S."/>
            <person name="Peters L."/>
            <person name="Kyrpides N."/>
            <person name="Mavromatis K."/>
            <person name="Ivanova N."/>
            <person name="Ovchinnikova G."/>
            <person name="Pagani I."/>
            <person name="Daligault H."/>
            <person name="Detter J.C."/>
            <person name="Han C."/>
            <person name="Land M."/>
            <person name="Hauser L."/>
            <person name="Markowitz V."/>
            <person name="Cheng J.-F."/>
            <person name="Hugenholtz P."/>
            <person name="Woyke T."/>
            <person name="Wu D."/>
            <person name="Verbarg S."/>
            <person name="Frueling A."/>
            <person name="Brambilla E."/>
            <person name="Klenk H.-P."/>
            <person name="Eisen J.A."/>
        </authorList>
    </citation>
    <scope>NUCLEOTIDE SEQUENCE</scope>
    <source>
        <strain>DSM 1100</strain>
    </source>
</reference>
<dbReference type="Pfam" id="PF12799">
    <property type="entry name" value="LRR_4"/>
    <property type="match status" value="1"/>
</dbReference>
<dbReference type="PANTHER" id="PTHR46652">
    <property type="entry name" value="LEUCINE-RICH REPEAT AND IQ DOMAIN-CONTAINING PROTEIN 1-RELATED"/>
    <property type="match status" value="1"/>
</dbReference>
<evidence type="ECO:0000256" key="4">
    <source>
        <dbReference type="ARBA" id="ARBA00022679"/>
    </source>
</evidence>
<keyword evidence="14" id="KW-1185">Reference proteome</keyword>
<evidence type="ECO:0000259" key="12">
    <source>
        <dbReference type="PROSITE" id="PS51424"/>
    </source>
</evidence>
<keyword evidence="3" id="KW-0433">Leucine-rich repeat</keyword>
<dbReference type="SUPFAM" id="SSF52058">
    <property type="entry name" value="L domain-like"/>
    <property type="match status" value="2"/>
</dbReference>
<keyword evidence="9" id="KW-0342">GTP-binding</keyword>
<evidence type="ECO:0000313" key="13">
    <source>
        <dbReference type="EMBL" id="AEE54482.1"/>
    </source>
</evidence>
<keyword evidence="13" id="KW-0614">Plasmid</keyword>
<dbReference type="InterPro" id="IPR057263">
    <property type="entry name" value="COR-B"/>
</dbReference>